<gene>
    <name evidence="2" type="ORF">RDB_LOCUS66737</name>
</gene>
<evidence type="ECO:0000313" key="2">
    <source>
        <dbReference type="EMBL" id="CAE6438223.1"/>
    </source>
</evidence>
<reference evidence="2" key="1">
    <citation type="submission" date="2021-01" db="EMBL/GenBank/DDBJ databases">
        <authorList>
            <person name="Kaushik A."/>
        </authorList>
    </citation>
    <scope>NUCLEOTIDE SEQUENCE</scope>
    <source>
        <strain evidence="2">AG1-1B</strain>
    </source>
</reference>
<accession>A0A8H2XYL0</accession>
<evidence type="ECO:0008006" key="4">
    <source>
        <dbReference type="Google" id="ProtNLM"/>
    </source>
</evidence>
<sequence>MSRLPTLLTALSMLSAILTPALKLDPGVYTITHTTTDNKTVFLDSVYGHNEEIQLNLPRTDDNGQLWRVNPEANGAVSLENVKHQCQIPTSKLKSSSLLAVEVADTQ</sequence>
<protein>
    <recommendedName>
        <fullName evidence="4">Ricin B lectin domain-containing protein</fullName>
    </recommendedName>
</protein>
<evidence type="ECO:0000313" key="3">
    <source>
        <dbReference type="Proteomes" id="UP000663826"/>
    </source>
</evidence>
<feature type="chain" id="PRO_5034790480" description="Ricin B lectin domain-containing protein" evidence="1">
    <location>
        <begin position="24"/>
        <end position="107"/>
    </location>
</feature>
<evidence type="ECO:0000256" key="1">
    <source>
        <dbReference type="SAM" id="SignalP"/>
    </source>
</evidence>
<organism evidence="2 3">
    <name type="scientific">Rhizoctonia solani</name>
    <dbReference type="NCBI Taxonomy" id="456999"/>
    <lineage>
        <taxon>Eukaryota</taxon>
        <taxon>Fungi</taxon>
        <taxon>Dikarya</taxon>
        <taxon>Basidiomycota</taxon>
        <taxon>Agaricomycotina</taxon>
        <taxon>Agaricomycetes</taxon>
        <taxon>Cantharellales</taxon>
        <taxon>Ceratobasidiaceae</taxon>
        <taxon>Rhizoctonia</taxon>
    </lineage>
</organism>
<comment type="caution">
    <text evidence="2">The sequence shown here is derived from an EMBL/GenBank/DDBJ whole genome shotgun (WGS) entry which is preliminary data.</text>
</comment>
<dbReference type="EMBL" id="CAJMWQ010001159">
    <property type="protein sequence ID" value="CAE6438223.1"/>
    <property type="molecule type" value="Genomic_DNA"/>
</dbReference>
<dbReference type="Proteomes" id="UP000663826">
    <property type="component" value="Unassembled WGS sequence"/>
</dbReference>
<feature type="signal peptide" evidence="1">
    <location>
        <begin position="1"/>
        <end position="23"/>
    </location>
</feature>
<dbReference type="AlphaFoldDB" id="A0A8H2XYL0"/>
<keyword evidence="1" id="KW-0732">Signal</keyword>
<proteinExistence type="predicted"/>
<name>A0A8H2XYL0_9AGAM</name>